<keyword evidence="3" id="KW-1185">Reference proteome</keyword>
<evidence type="ECO:0000313" key="3">
    <source>
        <dbReference type="Proteomes" id="UP000588647"/>
    </source>
</evidence>
<dbReference type="AlphaFoldDB" id="A0A7W6H9J5"/>
<comment type="caution">
    <text evidence="2">The sequence shown here is derived from an EMBL/GenBank/DDBJ whole genome shotgun (WGS) entry which is preliminary data.</text>
</comment>
<gene>
    <name evidence="2" type="ORF">GGR03_000135</name>
</gene>
<proteinExistence type="predicted"/>
<accession>A0A7W6H9J5</accession>
<dbReference type="EMBL" id="JACIEM010000001">
    <property type="protein sequence ID" value="MBB4001088.1"/>
    <property type="molecule type" value="Genomic_DNA"/>
</dbReference>
<evidence type="ECO:0000313" key="2">
    <source>
        <dbReference type="EMBL" id="MBB4001088.1"/>
    </source>
</evidence>
<protein>
    <submittedName>
        <fullName evidence="2">Uncharacterized protein</fullName>
    </submittedName>
</protein>
<reference evidence="2 3" key="1">
    <citation type="submission" date="2020-08" db="EMBL/GenBank/DDBJ databases">
        <title>Genomic Encyclopedia of Type Strains, Phase IV (KMG-IV): sequencing the most valuable type-strain genomes for metagenomic binning, comparative biology and taxonomic classification.</title>
        <authorList>
            <person name="Goeker M."/>
        </authorList>
    </citation>
    <scope>NUCLEOTIDE SEQUENCE [LARGE SCALE GENOMIC DNA]</scope>
    <source>
        <strain evidence="2 3">DSM 103570</strain>
    </source>
</reference>
<evidence type="ECO:0000256" key="1">
    <source>
        <dbReference type="SAM" id="MobiDB-lite"/>
    </source>
</evidence>
<organism evidence="2 3">
    <name type="scientific">Aurantimonas endophytica</name>
    <dbReference type="NCBI Taxonomy" id="1522175"/>
    <lineage>
        <taxon>Bacteria</taxon>
        <taxon>Pseudomonadati</taxon>
        <taxon>Pseudomonadota</taxon>
        <taxon>Alphaproteobacteria</taxon>
        <taxon>Hyphomicrobiales</taxon>
        <taxon>Aurantimonadaceae</taxon>
        <taxon>Aurantimonas</taxon>
    </lineage>
</organism>
<sequence>MPELGIFLFRAGRRPDNEPPVCEPAKDLTGTRVGRFAG</sequence>
<feature type="region of interest" description="Disordered" evidence="1">
    <location>
        <begin position="15"/>
        <end position="38"/>
    </location>
</feature>
<dbReference type="Proteomes" id="UP000588647">
    <property type="component" value="Unassembled WGS sequence"/>
</dbReference>
<name>A0A7W6H9J5_9HYPH</name>